<reference evidence="2 3" key="1">
    <citation type="journal article" date="2019" name="Sci. Rep.">
        <title>Orb-weaving spider Araneus ventricosus genome elucidates the spidroin gene catalogue.</title>
        <authorList>
            <person name="Kono N."/>
            <person name="Nakamura H."/>
            <person name="Ohtoshi R."/>
            <person name="Moran D.A.P."/>
            <person name="Shinohara A."/>
            <person name="Yoshida Y."/>
            <person name="Fujiwara M."/>
            <person name="Mori M."/>
            <person name="Tomita M."/>
            <person name="Arakawa K."/>
        </authorList>
    </citation>
    <scope>NUCLEOTIDE SEQUENCE [LARGE SCALE GENOMIC DNA]</scope>
</reference>
<proteinExistence type="predicted"/>
<protein>
    <submittedName>
        <fullName evidence="2">Uncharacterized protein</fullName>
    </submittedName>
</protein>
<evidence type="ECO:0000313" key="3">
    <source>
        <dbReference type="Proteomes" id="UP000499080"/>
    </source>
</evidence>
<gene>
    <name evidence="2" type="ORF">AVEN_227978_1</name>
</gene>
<keyword evidence="3" id="KW-1185">Reference proteome</keyword>
<dbReference type="OrthoDB" id="6913304at2759"/>
<dbReference type="Proteomes" id="UP000499080">
    <property type="component" value="Unassembled WGS sequence"/>
</dbReference>
<feature type="region of interest" description="Disordered" evidence="1">
    <location>
        <begin position="1"/>
        <end position="22"/>
    </location>
</feature>
<comment type="caution">
    <text evidence="2">The sequence shown here is derived from an EMBL/GenBank/DDBJ whole genome shotgun (WGS) entry which is preliminary data.</text>
</comment>
<sequence length="111" mass="13318">MKSVRNHHATDMTPHFKNFKDLHNKPQLTNRKRSFLNEKVAFRNSVKWIRVEEFGSYLCKNCYDPYIPFKKVDLRKQIRGAKQLLKIGHFELERTADTRTKLTLEKIENIE</sequence>
<evidence type="ECO:0000256" key="1">
    <source>
        <dbReference type="SAM" id="MobiDB-lite"/>
    </source>
</evidence>
<organism evidence="2 3">
    <name type="scientific">Araneus ventricosus</name>
    <name type="common">Orbweaver spider</name>
    <name type="synonym">Epeira ventricosa</name>
    <dbReference type="NCBI Taxonomy" id="182803"/>
    <lineage>
        <taxon>Eukaryota</taxon>
        <taxon>Metazoa</taxon>
        <taxon>Ecdysozoa</taxon>
        <taxon>Arthropoda</taxon>
        <taxon>Chelicerata</taxon>
        <taxon>Arachnida</taxon>
        <taxon>Araneae</taxon>
        <taxon>Araneomorphae</taxon>
        <taxon>Entelegynae</taxon>
        <taxon>Araneoidea</taxon>
        <taxon>Araneidae</taxon>
        <taxon>Araneus</taxon>
    </lineage>
</organism>
<name>A0A4Y2LNQ1_ARAVE</name>
<evidence type="ECO:0000313" key="2">
    <source>
        <dbReference type="EMBL" id="GBN16445.1"/>
    </source>
</evidence>
<dbReference type="EMBL" id="BGPR01006151">
    <property type="protein sequence ID" value="GBN16445.1"/>
    <property type="molecule type" value="Genomic_DNA"/>
</dbReference>
<dbReference type="AlphaFoldDB" id="A0A4Y2LNQ1"/>
<accession>A0A4Y2LNQ1</accession>